<keyword evidence="2" id="KW-0472">Membrane</keyword>
<evidence type="ECO:0000256" key="1">
    <source>
        <dbReference type="SAM" id="MobiDB-lite"/>
    </source>
</evidence>
<protein>
    <submittedName>
        <fullName evidence="3">Uncharacterized protein</fullName>
    </submittedName>
</protein>
<reference evidence="3 4" key="1">
    <citation type="submission" date="2019-01" db="EMBL/GenBank/DDBJ databases">
        <title>A draft genome assembly of the solar-powered sea slug Elysia chlorotica.</title>
        <authorList>
            <person name="Cai H."/>
            <person name="Li Q."/>
            <person name="Fang X."/>
            <person name="Li J."/>
            <person name="Curtis N.E."/>
            <person name="Altenburger A."/>
            <person name="Shibata T."/>
            <person name="Feng M."/>
            <person name="Maeda T."/>
            <person name="Schwartz J.A."/>
            <person name="Shigenobu S."/>
            <person name="Lundholm N."/>
            <person name="Nishiyama T."/>
            <person name="Yang H."/>
            <person name="Hasebe M."/>
            <person name="Li S."/>
            <person name="Pierce S.K."/>
            <person name="Wang J."/>
        </authorList>
    </citation>
    <scope>NUCLEOTIDE SEQUENCE [LARGE SCALE GENOMIC DNA]</scope>
    <source>
        <strain evidence="3">EC2010</strain>
        <tissue evidence="3">Whole organism of an adult</tissue>
    </source>
</reference>
<dbReference type="OrthoDB" id="6151874at2759"/>
<feature type="compositionally biased region" description="Basic residues" evidence="1">
    <location>
        <begin position="19"/>
        <end position="34"/>
    </location>
</feature>
<evidence type="ECO:0000313" key="4">
    <source>
        <dbReference type="Proteomes" id="UP000271974"/>
    </source>
</evidence>
<organism evidence="3 4">
    <name type="scientific">Elysia chlorotica</name>
    <name type="common">Eastern emerald elysia</name>
    <name type="synonym">Sea slug</name>
    <dbReference type="NCBI Taxonomy" id="188477"/>
    <lineage>
        <taxon>Eukaryota</taxon>
        <taxon>Metazoa</taxon>
        <taxon>Spiralia</taxon>
        <taxon>Lophotrochozoa</taxon>
        <taxon>Mollusca</taxon>
        <taxon>Gastropoda</taxon>
        <taxon>Heterobranchia</taxon>
        <taxon>Euthyneura</taxon>
        <taxon>Panpulmonata</taxon>
        <taxon>Sacoglossa</taxon>
        <taxon>Placobranchoidea</taxon>
        <taxon>Plakobranchidae</taxon>
        <taxon>Elysia</taxon>
    </lineage>
</organism>
<gene>
    <name evidence="3" type="ORF">EGW08_000539</name>
</gene>
<feature type="non-terminal residue" evidence="3">
    <location>
        <position position="1"/>
    </location>
</feature>
<dbReference type="AlphaFoldDB" id="A0A3S1I3V4"/>
<keyword evidence="2" id="KW-1133">Transmembrane helix</keyword>
<dbReference type="EMBL" id="RQTK01000007">
    <property type="protein sequence ID" value="RUS91713.1"/>
    <property type="molecule type" value="Genomic_DNA"/>
</dbReference>
<keyword evidence="4" id="KW-1185">Reference proteome</keyword>
<keyword evidence="2" id="KW-0812">Transmembrane</keyword>
<accession>A0A3S1I3V4</accession>
<feature type="region of interest" description="Disordered" evidence="1">
    <location>
        <begin position="1"/>
        <end position="54"/>
    </location>
</feature>
<evidence type="ECO:0000313" key="3">
    <source>
        <dbReference type="EMBL" id="RUS91713.1"/>
    </source>
</evidence>
<evidence type="ECO:0000256" key="2">
    <source>
        <dbReference type="SAM" id="Phobius"/>
    </source>
</evidence>
<feature type="transmembrane region" description="Helical" evidence="2">
    <location>
        <begin position="118"/>
        <end position="140"/>
    </location>
</feature>
<dbReference type="Proteomes" id="UP000271974">
    <property type="component" value="Unassembled WGS sequence"/>
</dbReference>
<feature type="transmembrane region" description="Helical" evidence="2">
    <location>
        <begin position="62"/>
        <end position="85"/>
    </location>
</feature>
<sequence>RLPQSLLKGDLWGAGKPTNPRRRLVSVSVPKRRGQSATDRRSGHRSGAAHGPGDSPGWNSGVWAVLASLWLPISFVVLNAMCFSIEPSTSSLMLATSTLLLHNMGIVGRRLALTISALAAGTLLVLGSDMIYILAVHAVYYSAASMGKSFEAQYTRTKRPYIKK</sequence>
<comment type="caution">
    <text evidence="3">The sequence shown here is derived from an EMBL/GenBank/DDBJ whole genome shotgun (WGS) entry which is preliminary data.</text>
</comment>
<proteinExistence type="predicted"/>
<name>A0A3S1I3V4_ELYCH</name>